<dbReference type="Proteomes" id="UP000092544">
    <property type="component" value="Unassembled WGS sequence"/>
</dbReference>
<dbReference type="SUPFAM" id="SSF52172">
    <property type="entry name" value="CheY-like"/>
    <property type="match status" value="1"/>
</dbReference>
<feature type="DNA-binding region" description="OmpR/PhoB-type" evidence="7">
    <location>
        <begin position="124"/>
        <end position="218"/>
    </location>
</feature>
<evidence type="ECO:0000313" key="10">
    <source>
        <dbReference type="EMBL" id="SBS34830.1"/>
    </source>
</evidence>
<keyword evidence="5" id="KW-0804">Transcription</keyword>
<accession>A0A1A8TLN2</accession>
<evidence type="ECO:0000256" key="1">
    <source>
        <dbReference type="ARBA" id="ARBA00022553"/>
    </source>
</evidence>
<name>A0A1A8TLN2_9GAMM</name>
<dbReference type="OrthoDB" id="9802426at2"/>
<dbReference type="PROSITE" id="PS51755">
    <property type="entry name" value="OMPR_PHOB"/>
    <property type="match status" value="1"/>
</dbReference>
<dbReference type="GO" id="GO:0005829">
    <property type="term" value="C:cytosol"/>
    <property type="evidence" value="ECO:0007669"/>
    <property type="project" value="TreeGrafter"/>
</dbReference>
<evidence type="ECO:0000259" key="8">
    <source>
        <dbReference type="PROSITE" id="PS50110"/>
    </source>
</evidence>
<dbReference type="Gene3D" id="6.10.250.690">
    <property type="match status" value="1"/>
</dbReference>
<feature type="domain" description="OmpR/PhoB-type" evidence="9">
    <location>
        <begin position="124"/>
        <end position="218"/>
    </location>
</feature>
<dbReference type="GO" id="GO:0000976">
    <property type="term" value="F:transcription cis-regulatory region binding"/>
    <property type="evidence" value="ECO:0007669"/>
    <property type="project" value="TreeGrafter"/>
</dbReference>
<dbReference type="Gene3D" id="3.40.50.2300">
    <property type="match status" value="1"/>
</dbReference>
<dbReference type="Pfam" id="PF00486">
    <property type="entry name" value="Trans_reg_C"/>
    <property type="match status" value="1"/>
</dbReference>
<dbReference type="PROSITE" id="PS50110">
    <property type="entry name" value="RESPONSE_REGULATORY"/>
    <property type="match status" value="1"/>
</dbReference>
<keyword evidence="4 7" id="KW-0238">DNA-binding</keyword>
<keyword evidence="1 6" id="KW-0597">Phosphoprotein</keyword>
<dbReference type="CDD" id="cd17624">
    <property type="entry name" value="REC_OmpR_PmrA-like"/>
    <property type="match status" value="1"/>
</dbReference>
<evidence type="ECO:0000256" key="4">
    <source>
        <dbReference type="ARBA" id="ARBA00023125"/>
    </source>
</evidence>
<evidence type="ECO:0000256" key="7">
    <source>
        <dbReference type="PROSITE-ProRule" id="PRU01091"/>
    </source>
</evidence>
<dbReference type="AlphaFoldDB" id="A0A1A8TLN2"/>
<proteinExistence type="predicted"/>
<dbReference type="GO" id="GO:0032993">
    <property type="term" value="C:protein-DNA complex"/>
    <property type="evidence" value="ECO:0007669"/>
    <property type="project" value="TreeGrafter"/>
</dbReference>
<dbReference type="PANTHER" id="PTHR48111">
    <property type="entry name" value="REGULATOR OF RPOS"/>
    <property type="match status" value="1"/>
</dbReference>
<dbReference type="PANTHER" id="PTHR48111:SF67">
    <property type="entry name" value="TRANSCRIPTIONAL REGULATORY PROTEIN TCTD"/>
    <property type="match status" value="1"/>
</dbReference>
<evidence type="ECO:0000256" key="2">
    <source>
        <dbReference type="ARBA" id="ARBA00023012"/>
    </source>
</evidence>
<evidence type="ECO:0000256" key="6">
    <source>
        <dbReference type="PROSITE-ProRule" id="PRU00169"/>
    </source>
</evidence>
<keyword evidence="3" id="KW-0805">Transcription regulation</keyword>
<evidence type="ECO:0000256" key="5">
    <source>
        <dbReference type="ARBA" id="ARBA00023163"/>
    </source>
</evidence>
<feature type="domain" description="Response regulatory" evidence="8">
    <location>
        <begin position="2"/>
        <end position="116"/>
    </location>
</feature>
<dbReference type="STRING" id="1792290.MSP8886_03181"/>
<dbReference type="InterPro" id="IPR001789">
    <property type="entry name" value="Sig_transdc_resp-reg_receiver"/>
</dbReference>
<dbReference type="FunFam" id="3.40.50.2300:FF:000002">
    <property type="entry name" value="DNA-binding response regulator PhoP"/>
    <property type="match status" value="1"/>
</dbReference>
<dbReference type="GO" id="GO:0000156">
    <property type="term" value="F:phosphorelay response regulator activity"/>
    <property type="evidence" value="ECO:0007669"/>
    <property type="project" value="TreeGrafter"/>
</dbReference>
<evidence type="ECO:0000256" key="3">
    <source>
        <dbReference type="ARBA" id="ARBA00023015"/>
    </source>
</evidence>
<organism evidence="10 11">
    <name type="scientific">Marinomonas spartinae</name>
    <dbReference type="NCBI Taxonomy" id="1792290"/>
    <lineage>
        <taxon>Bacteria</taxon>
        <taxon>Pseudomonadati</taxon>
        <taxon>Pseudomonadota</taxon>
        <taxon>Gammaproteobacteria</taxon>
        <taxon>Oceanospirillales</taxon>
        <taxon>Oceanospirillaceae</taxon>
        <taxon>Marinomonas</taxon>
    </lineage>
</organism>
<evidence type="ECO:0000259" key="9">
    <source>
        <dbReference type="PROSITE" id="PS51755"/>
    </source>
</evidence>
<keyword evidence="2" id="KW-0902">Two-component regulatory system</keyword>
<dbReference type="InterPro" id="IPR039420">
    <property type="entry name" value="WalR-like"/>
</dbReference>
<reference evidence="10 11" key="1">
    <citation type="submission" date="2016-06" db="EMBL/GenBank/DDBJ databases">
        <authorList>
            <person name="Kjaerup R.B."/>
            <person name="Dalgaard T.S."/>
            <person name="Juul-Madsen H.R."/>
        </authorList>
    </citation>
    <scope>NUCLEOTIDE SEQUENCE [LARGE SCALE GENOMIC DNA]</scope>
    <source>
        <strain evidence="10 11">CECT 8886</strain>
    </source>
</reference>
<dbReference type="CDD" id="cd00383">
    <property type="entry name" value="trans_reg_C"/>
    <property type="match status" value="1"/>
</dbReference>
<dbReference type="SMART" id="SM00448">
    <property type="entry name" value="REC"/>
    <property type="match status" value="1"/>
</dbReference>
<dbReference type="Gene3D" id="1.10.10.10">
    <property type="entry name" value="Winged helix-like DNA-binding domain superfamily/Winged helix DNA-binding domain"/>
    <property type="match status" value="1"/>
</dbReference>
<keyword evidence="11" id="KW-1185">Reference proteome</keyword>
<dbReference type="InterPro" id="IPR011006">
    <property type="entry name" value="CheY-like_superfamily"/>
</dbReference>
<gene>
    <name evidence="10" type="primary">qseB_2</name>
    <name evidence="10" type="ORF">MSP8886_03181</name>
</gene>
<feature type="modified residue" description="4-aspartylphosphate" evidence="6">
    <location>
        <position position="51"/>
    </location>
</feature>
<evidence type="ECO:0000313" key="11">
    <source>
        <dbReference type="Proteomes" id="UP000092544"/>
    </source>
</evidence>
<dbReference type="Pfam" id="PF00072">
    <property type="entry name" value="Response_reg"/>
    <property type="match status" value="1"/>
</dbReference>
<dbReference type="RefSeq" id="WP_067018160.1">
    <property type="nucleotide sequence ID" value="NZ_FLOB01000008.1"/>
</dbReference>
<dbReference type="InterPro" id="IPR001867">
    <property type="entry name" value="OmpR/PhoB-type_DNA-bd"/>
</dbReference>
<protein>
    <submittedName>
        <fullName evidence="10">Transcriptional regulatory protein QseB</fullName>
    </submittedName>
</protein>
<dbReference type="SMART" id="SM00862">
    <property type="entry name" value="Trans_reg_C"/>
    <property type="match status" value="1"/>
</dbReference>
<dbReference type="EMBL" id="FLOB01000008">
    <property type="protein sequence ID" value="SBS34830.1"/>
    <property type="molecule type" value="Genomic_DNA"/>
</dbReference>
<dbReference type="GO" id="GO:0006355">
    <property type="term" value="P:regulation of DNA-templated transcription"/>
    <property type="evidence" value="ECO:0007669"/>
    <property type="project" value="InterPro"/>
</dbReference>
<dbReference type="InterPro" id="IPR036388">
    <property type="entry name" value="WH-like_DNA-bd_sf"/>
</dbReference>
<sequence length="225" mass="25096">MRILLVEDDIMLGKAIADSLNKNQYAADWVKDGESALHALQTESFLLVILDISLPGINGLTVLKELRSRANKTPVLVLSARDELNDRVYALNHGADDYLTKPFQVEELLARIHAIIRRSAGIADDTIVVGDIAVSLSSHKVMVSDEQINLTPNEFKILLYLVTNAGRVFSKTQILQNMHGWDESAGLNSIEVHIHNLRKKMPKGSIKNIRGVGYIIQQEHEVTLR</sequence>